<proteinExistence type="predicted"/>
<dbReference type="AlphaFoldDB" id="A0A8T1VWZ1"/>
<comment type="caution">
    <text evidence="2">The sequence shown here is derived from an EMBL/GenBank/DDBJ whole genome shotgun (WGS) entry which is preliminary data.</text>
</comment>
<dbReference type="Proteomes" id="UP000694044">
    <property type="component" value="Unassembled WGS sequence"/>
</dbReference>
<sequence>MVMEACKEPSALSSEPPGHRLTARAPPPRVWRGPADSAQTPRDTAWRHPLEQFNGATPRRDCCEVEGTKSAAAAAYLLSNASIMAATFNLGSALAMATFDTHCRAAPAATATASSEPLLAGIESGEQTQQARYSSWIASSSTEEVHHDARLPHTPRTTRALKTVWMEVACARWGSLPRTPETRAARRLGACMRLRLFSRPGLGNSVTGQCKEWTPKRHPIFGNSRRFWPDVLVDGGLSSRRLGSSTRTVTTFHHFRLARQNCQKAQTHCGPCQLRLRELPLRRWYERSGPAWCAMHDPISRSDTPVASKKPATQRETSAAQSSLMKS</sequence>
<protein>
    <submittedName>
        <fullName evidence="2">Uncharacterized protein</fullName>
    </submittedName>
</protein>
<evidence type="ECO:0000313" key="2">
    <source>
        <dbReference type="EMBL" id="KAG7384084.1"/>
    </source>
</evidence>
<feature type="region of interest" description="Disordered" evidence="1">
    <location>
        <begin position="1"/>
        <end position="42"/>
    </location>
</feature>
<reference evidence="2" key="1">
    <citation type="submission" date="2021-02" db="EMBL/GenBank/DDBJ databases">
        <authorList>
            <person name="Palmer J.M."/>
        </authorList>
    </citation>
    <scope>NUCLEOTIDE SEQUENCE</scope>
    <source>
        <strain evidence="2">SCRP734</strain>
    </source>
</reference>
<evidence type="ECO:0000313" key="3">
    <source>
        <dbReference type="Proteomes" id="UP000694044"/>
    </source>
</evidence>
<evidence type="ECO:0000256" key="1">
    <source>
        <dbReference type="SAM" id="MobiDB-lite"/>
    </source>
</evidence>
<gene>
    <name evidence="2" type="ORF">PHYPSEUDO_002999</name>
</gene>
<dbReference type="EMBL" id="JAGDFM010000157">
    <property type="protein sequence ID" value="KAG7384084.1"/>
    <property type="molecule type" value="Genomic_DNA"/>
</dbReference>
<feature type="region of interest" description="Disordered" evidence="1">
    <location>
        <begin position="296"/>
        <end position="327"/>
    </location>
</feature>
<organism evidence="2 3">
    <name type="scientific">Phytophthora pseudosyringae</name>
    <dbReference type="NCBI Taxonomy" id="221518"/>
    <lineage>
        <taxon>Eukaryota</taxon>
        <taxon>Sar</taxon>
        <taxon>Stramenopiles</taxon>
        <taxon>Oomycota</taxon>
        <taxon>Peronosporomycetes</taxon>
        <taxon>Peronosporales</taxon>
        <taxon>Peronosporaceae</taxon>
        <taxon>Phytophthora</taxon>
    </lineage>
</organism>
<feature type="compositionally biased region" description="Polar residues" evidence="1">
    <location>
        <begin position="314"/>
        <end position="327"/>
    </location>
</feature>
<keyword evidence="3" id="KW-1185">Reference proteome</keyword>
<accession>A0A8T1VWZ1</accession>
<name>A0A8T1VWZ1_9STRA</name>